<dbReference type="PANTHER" id="PTHR10057:SF0">
    <property type="entry name" value="TRANSLOCATOR PROTEIN"/>
    <property type="match status" value="1"/>
</dbReference>
<keyword evidence="5 6" id="KW-0472">Membrane</keyword>
<keyword evidence="4 6" id="KW-1133">Transmembrane helix</keyword>
<evidence type="ECO:0000256" key="3">
    <source>
        <dbReference type="ARBA" id="ARBA00022692"/>
    </source>
</evidence>
<dbReference type="InterPro" id="IPR038330">
    <property type="entry name" value="TspO/MBR-related_sf"/>
</dbReference>
<dbReference type="Gene3D" id="1.20.1260.100">
    <property type="entry name" value="TspO/MBR protein"/>
    <property type="match status" value="1"/>
</dbReference>
<evidence type="ECO:0000256" key="4">
    <source>
        <dbReference type="ARBA" id="ARBA00022989"/>
    </source>
</evidence>
<feature type="transmembrane region" description="Helical" evidence="6">
    <location>
        <begin position="105"/>
        <end position="126"/>
    </location>
</feature>
<sequence length="165" mass="18629">MTKQQKIVGFLVWVALCFGASALGAVASIHAKPFYAQLIRPDWAPPGWVFGPVWTLLFAMIAIAIWRVWSLLPPKQSRLAVVLFICQLALNALWSWLFFAWQSGGWALVDIILLWGLILSCVVVFWRTSKLAALLLVPYLLWVSFAGVLNYTLWQMNPNILALGW</sequence>
<evidence type="ECO:0000313" key="8">
    <source>
        <dbReference type="Proteomes" id="UP001216189"/>
    </source>
</evidence>
<name>A0ABT5UWG1_9VIBR</name>
<gene>
    <name evidence="7" type="ORF">PUN32_01455</name>
</gene>
<organism evidence="7 8">
    <name type="scientific">Vibrio chanodichtyis</name>
    <dbReference type="NCBI Taxonomy" id="3027932"/>
    <lineage>
        <taxon>Bacteria</taxon>
        <taxon>Pseudomonadati</taxon>
        <taxon>Pseudomonadota</taxon>
        <taxon>Gammaproteobacteria</taxon>
        <taxon>Vibrionales</taxon>
        <taxon>Vibrionaceae</taxon>
        <taxon>Vibrio</taxon>
    </lineage>
</organism>
<keyword evidence="8" id="KW-1185">Reference proteome</keyword>
<dbReference type="PANTHER" id="PTHR10057">
    <property type="entry name" value="PERIPHERAL-TYPE BENZODIAZEPINE RECEPTOR"/>
    <property type="match status" value="1"/>
</dbReference>
<dbReference type="PIRSF" id="PIRSF005859">
    <property type="entry name" value="PBR"/>
    <property type="match status" value="1"/>
</dbReference>
<dbReference type="InterPro" id="IPR004307">
    <property type="entry name" value="TspO_MBR"/>
</dbReference>
<dbReference type="Proteomes" id="UP001216189">
    <property type="component" value="Unassembled WGS sequence"/>
</dbReference>
<evidence type="ECO:0000313" key="7">
    <source>
        <dbReference type="EMBL" id="MDE1513679.1"/>
    </source>
</evidence>
<comment type="subcellular location">
    <subcellularLocation>
        <location evidence="1">Membrane</location>
        <topology evidence="1">Multi-pass membrane protein</topology>
    </subcellularLocation>
</comment>
<evidence type="ECO:0000256" key="1">
    <source>
        <dbReference type="ARBA" id="ARBA00004141"/>
    </source>
</evidence>
<comment type="similarity">
    <text evidence="2">Belongs to the TspO/BZRP family.</text>
</comment>
<evidence type="ECO:0000256" key="5">
    <source>
        <dbReference type="ARBA" id="ARBA00023136"/>
    </source>
</evidence>
<accession>A0ABT5UWG1</accession>
<proteinExistence type="inferred from homology"/>
<dbReference type="CDD" id="cd15904">
    <property type="entry name" value="TSPO_MBR"/>
    <property type="match status" value="1"/>
</dbReference>
<comment type="caution">
    <text evidence="7">The sequence shown here is derived from an EMBL/GenBank/DDBJ whole genome shotgun (WGS) entry which is preliminary data.</text>
</comment>
<keyword evidence="3 6" id="KW-0812">Transmembrane</keyword>
<protein>
    <submittedName>
        <fullName evidence="7">Tryptophan-rich sensory protein</fullName>
    </submittedName>
</protein>
<evidence type="ECO:0000256" key="2">
    <source>
        <dbReference type="ARBA" id="ARBA00007524"/>
    </source>
</evidence>
<dbReference type="RefSeq" id="WP_274721432.1">
    <property type="nucleotide sequence ID" value="NZ_JARBFT010000001.1"/>
</dbReference>
<feature type="transmembrane region" description="Helical" evidence="6">
    <location>
        <begin position="81"/>
        <end position="99"/>
    </location>
</feature>
<feature type="transmembrane region" description="Helical" evidence="6">
    <location>
        <begin position="47"/>
        <end position="69"/>
    </location>
</feature>
<reference evidence="7 8" key="1">
    <citation type="submission" date="2023-02" db="EMBL/GenBank/DDBJ databases">
        <title>Vibrio intestini sp. nov., a close relative of Vibrio cholerae isolated from the intestine of Healthy Culter dabryi.</title>
        <authorList>
            <person name="Wu N."/>
        </authorList>
    </citation>
    <scope>NUCLEOTIDE SEQUENCE [LARGE SCALE GENOMIC DNA]</scope>
    <source>
        <strain evidence="7 8">DSL-7</strain>
    </source>
</reference>
<dbReference type="EMBL" id="JARBFT010000001">
    <property type="protein sequence ID" value="MDE1513679.1"/>
    <property type="molecule type" value="Genomic_DNA"/>
</dbReference>
<evidence type="ECO:0000256" key="6">
    <source>
        <dbReference type="SAM" id="Phobius"/>
    </source>
</evidence>
<dbReference type="Pfam" id="PF03073">
    <property type="entry name" value="TspO_MBR"/>
    <property type="match status" value="1"/>
</dbReference>
<feature type="transmembrane region" description="Helical" evidence="6">
    <location>
        <begin position="133"/>
        <end position="154"/>
    </location>
</feature>